<dbReference type="InterPro" id="IPR003593">
    <property type="entry name" value="AAA+_ATPase"/>
</dbReference>
<dbReference type="OrthoDB" id="9801958at2"/>
<keyword evidence="6" id="KW-1185">Reference proteome</keyword>
<dbReference type="PROSITE" id="PS00211">
    <property type="entry name" value="ABC_TRANSPORTER_1"/>
    <property type="match status" value="1"/>
</dbReference>
<dbReference type="InterPro" id="IPR017871">
    <property type="entry name" value="ABC_transporter-like_CS"/>
</dbReference>
<dbReference type="Pfam" id="PF00005">
    <property type="entry name" value="ABC_tran"/>
    <property type="match status" value="1"/>
</dbReference>
<dbReference type="AlphaFoldDB" id="A0A1T4ZQ26"/>
<accession>A0A1T4ZQ26</accession>
<dbReference type="SMART" id="SM00382">
    <property type="entry name" value="AAA"/>
    <property type="match status" value="1"/>
</dbReference>
<dbReference type="GO" id="GO:0005524">
    <property type="term" value="F:ATP binding"/>
    <property type="evidence" value="ECO:0007669"/>
    <property type="project" value="UniProtKB-KW"/>
</dbReference>
<feature type="domain" description="ABC transporter" evidence="4">
    <location>
        <begin position="5"/>
        <end position="233"/>
    </location>
</feature>
<dbReference type="PANTHER" id="PTHR42781">
    <property type="entry name" value="SPERMIDINE/PUTRESCINE IMPORT ATP-BINDING PROTEIN POTA"/>
    <property type="match status" value="1"/>
</dbReference>
<dbReference type="Gene3D" id="3.40.50.300">
    <property type="entry name" value="P-loop containing nucleotide triphosphate hydrolases"/>
    <property type="match status" value="1"/>
</dbReference>
<reference evidence="6" key="1">
    <citation type="submission" date="2017-02" db="EMBL/GenBank/DDBJ databases">
        <authorList>
            <person name="Varghese N."/>
            <person name="Submissions S."/>
        </authorList>
    </citation>
    <scope>NUCLEOTIDE SEQUENCE [LARGE SCALE GENOMIC DNA]</scope>
    <source>
        <strain evidence="6">ATCC 35199</strain>
    </source>
</reference>
<dbReference type="PANTHER" id="PTHR42781:SF8">
    <property type="entry name" value="BICARBONATE TRANSPORT ATP-BINDING PROTEIN CMPC"/>
    <property type="match status" value="1"/>
</dbReference>
<dbReference type="RefSeq" id="WP_079588208.1">
    <property type="nucleotide sequence ID" value="NZ_FUYN01000001.1"/>
</dbReference>
<evidence type="ECO:0000313" key="6">
    <source>
        <dbReference type="Proteomes" id="UP000243406"/>
    </source>
</evidence>
<keyword evidence="3 5" id="KW-0067">ATP-binding</keyword>
<proteinExistence type="predicted"/>
<evidence type="ECO:0000256" key="3">
    <source>
        <dbReference type="ARBA" id="ARBA00022840"/>
    </source>
</evidence>
<keyword evidence="1" id="KW-0813">Transport</keyword>
<dbReference type="Proteomes" id="UP000243406">
    <property type="component" value="Unassembled WGS sequence"/>
</dbReference>
<organism evidence="5 6">
    <name type="scientific">Acetoanaerobium noterae</name>
    <dbReference type="NCBI Taxonomy" id="745369"/>
    <lineage>
        <taxon>Bacteria</taxon>
        <taxon>Bacillati</taxon>
        <taxon>Bacillota</taxon>
        <taxon>Clostridia</taxon>
        <taxon>Peptostreptococcales</taxon>
        <taxon>Filifactoraceae</taxon>
        <taxon>Acetoanaerobium</taxon>
    </lineage>
</organism>
<evidence type="ECO:0000259" key="4">
    <source>
        <dbReference type="PROSITE" id="PS50893"/>
    </source>
</evidence>
<dbReference type="EMBL" id="FUYN01000001">
    <property type="protein sequence ID" value="SKB24881.1"/>
    <property type="molecule type" value="Genomic_DNA"/>
</dbReference>
<evidence type="ECO:0000313" key="5">
    <source>
        <dbReference type="EMBL" id="SKB24881.1"/>
    </source>
</evidence>
<protein>
    <submittedName>
        <fullName evidence="5">NitT/TauT family transport system ATP-binding protein</fullName>
    </submittedName>
</protein>
<keyword evidence="2" id="KW-0547">Nucleotide-binding</keyword>
<gene>
    <name evidence="5" type="ORF">SAMN02745120_0202</name>
</gene>
<name>A0A1T4ZQ26_9FIRM</name>
<dbReference type="PROSITE" id="PS50893">
    <property type="entry name" value="ABC_TRANSPORTER_2"/>
    <property type="match status" value="1"/>
</dbReference>
<dbReference type="InterPro" id="IPR003439">
    <property type="entry name" value="ABC_transporter-like_ATP-bd"/>
</dbReference>
<dbReference type="InterPro" id="IPR027417">
    <property type="entry name" value="P-loop_NTPase"/>
</dbReference>
<evidence type="ECO:0000256" key="2">
    <source>
        <dbReference type="ARBA" id="ARBA00022741"/>
    </source>
</evidence>
<evidence type="ECO:0000256" key="1">
    <source>
        <dbReference type="ARBA" id="ARBA00022448"/>
    </source>
</evidence>
<dbReference type="InterPro" id="IPR050093">
    <property type="entry name" value="ABC_SmlMolc_Importer"/>
</dbReference>
<dbReference type="SUPFAM" id="SSF52540">
    <property type="entry name" value="P-loop containing nucleoside triphosphate hydrolases"/>
    <property type="match status" value="1"/>
</dbReference>
<sequence>MKPILEIKNLNKSYKGSKVISDLSLCIMKGEFVSILGKSGCGKSTLLRLIASMETKDEGYIEINNSAYDYKVFMIFQNFNQLFPWKTVLQNVSFPLEKRKKSKFRKNDIVSLARNYLSLVEYDDDLNKYPFQLSGGMKQKVALARALCLNPALFLMDEPFASLDAQTRTSMQNLLVDLSEKKEMTVLFVTHDILEALNISDRIVVLGDTIIDIPLNIPKEHRLKNNEILDLYDKIYQLIG</sequence>
<dbReference type="GO" id="GO:0016887">
    <property type="term" value="F:ATP hydrolysis activity"/>
    <property type="evidence" value="ECO:0007669"/>
    <property type="project" value="InterPro"/>
</dbReference>